<dbReference type="PROSITE" id="PS51471">
    <property type="entry name" value="FE2OG_OXY"/>
    <property type="match status" value="1"/>
</dbReference>
<dbReference type="InterPro" id="IPR044861">
    <property type="entry name" value="IPNS-like_FE2OG_OXY"/>
</dbReference>
<dbReference type="Pfam" id="PF14226">
    <property type="entry name" value="DIOX_N"/>
    <property type="match status" value="1"/>
</dbReference>
<keyword evidence="2 5" id="KW-0479">Metal-binding</keyword>
<sequence length="353" mass="39134">MRNLGVAQSMEIPTVDLRGMAPGAPGWEATRDAVTASMVAHGCVVVAHDALGEELRRALFDRYLPEIFKLPLETKQRTPTTKGAYGGYSRPVQGLACERIGINEPANGDGVRAFADILWPEGNPEFCETMVSFAKNMLKLDEMLEALVLEGLGVRADSVRAHLDLLDHGIQLSYYGAPPDAETSISMPAHYDYMMNNVIVQHEVEGLEVRLADGRWVDVPPEPDTFTFVAGEQLRVLQDPTPSPSYIYTSSTERRSQAAASCVQVATNGRLPACYHRVRTPSSRERFVVQFGLTQKPGMEVRALDDLVDEEHSLAFNPLRHEEYFNWRYSEEGFKVDDALKAFSGVEKVAAMV</sequence>
<dbReference type="Gene3D" id="2.60.120.330">
    <property type="entry name" value="B-lactam Antibiotic, Isopenicillin N Synthase, Chain"/>
    <property type="match status" value="1"/>
</dbReference>
<evidence type="ECO:0000256" key="4">
    <source>
        <dbReference type="ARBA" id="ARBA00023004"/>
    </source>
</evidence>
<keyword evidence="8" id="KW-1185">Reference proteome</keyword>
<dbReference type="SUPFAM" id="SSF51197">
    <property type="entry name" value="Clavaminate synthase-like"/>
    <property type="match status" value="2"/>
</dbReference>
<accession>A0A835EKY7</accession>
<evidence type="ECO:0000256" key="3">
    <source>
        <dbReference type="ARBA" id="ARBA00023002"/>
    </source>
</evidence>
<dbReference type="GO" id="GO:0046872">
    <property type="term" value="F:metal ion binding"/>
    <property type="evidence" value="ECO:0007669"/>
    <property type="project" value="UniProtKB-KW"/>
</dbReference>
<dbReference type="Pfam" id="PF03171">
    <property type="entry name" value="2OG-FeII_Oxy"/>
    <property type="match status" value="1"/>
</dbReference>
<dbReference type="InterPro" id="IPR027443">
    <property type="entry name" value="IPNS-like_sf"/>
</dbReference>
<dbReference type="InterPro" id="IPR050231">
    <property type="entry name" value="Iron_ascorbate_oxido_reductase"/>
</dbReference>
<dbReference type="AlphaFoldDB" id="A0A835EKY7"/>
<dbReference type="GO" id="GO:0016491">
    <property type="term" value="F:oxidoreductase activity"/>
    <property type="evidence" value="ECO:0007669"/>
    <property type="project" value="UniProtKB-KW"/>
</dbReference>
<keyword evidence="4 5" id="KW-0408">Iron</keyword>
<evidence type="ECO:0000256" key="5">
    <source>
        <dbReference type="RuleBase" id="RU003682"/>
    </source>
</evidence>
<dbReference type="PANTHER" id="PTHR47990">
    <property type="entry name" value="2-OXOGLUTARATE (2OG) AND FE(II)-DEPENDENT OXYGENASE SUPERFAMILY PROTEIN-RELATED"/>
    <property type="match status" value="1"/>
</dbReference>
<comment type="similarity">
    <text evidence="5">Belongs to the iron/ascorbate-dependent oxidoreductase family.</text>
</comment>
<evidence type="ECO:0000256" key="2">
    <source>
        <dbReference type="ARBA" id="ARBA00022723"/>
    </source>
</evidence>
<organism evidence="7 8">
    <name type="scientific">Digitaria exilis</name>
    <dbReference type="NCBI Taxonomy" id="1010633"/>
    <lineage>
        <taxon>Eukaryota</taxon>
        <taxon>Viridiplantae</taxon>
        <taxon>Streptophyta</taxon>
        <taxon>Embryophyta</taxon>
        <taxon>Tracheophyta</taxon>
        <taxon>Spermatophyta</taxon>
        <taxon>Magnoliopsida</taxon>
        <taxon>Liliopsida</taxon>
        <taxon>Poales</taxon>
        <taxon>Poaceae</taxon>
        <taxon>PACMAD clade</taxon>
        <taxon>Panicoideae</taxon>
        <taxon>Panicodae</taxon>
        <taxon>Paniceae</taxon>
        <taxon>Anthephorinae</taxon>
        <taxon>Digitaria</taxon>
    </lineage>
</organism>
<dbReference type="Proteomes" id="UP000636709">
    <property type="component" value="Unassembled WGS sequence"/>
</dbReference>
<evidence type="ECO:0000313" key="7">
    <source>
        <dbReference type="EMBL" id="KAF8701997.1"/>
    </source>
</evidence>
<protein>
    <recommendedName>
        <fullName evidence="6">Fe2OG dioxygenase domain-containing protein</fullName>
    </recommendedName>
</protein>
<evidence type="ECO:0000256" key="1">
    <source>
        <dbReference type="ARBA" id="ARBA00001961"/>
    </source>
</evidence>
<proteinExistence type="inferred from homology"/>
<name>A0A835EKY7_9POAL</name>
<keyword evidence="3 5" id="KW-0560">Oxidoreductase</keyword>
<dbReference type="OrthoDB" id="288590at2759"/>
<evidence type="ECO:0000313" key="8">
    <source>
        <dbReference type="Proteomes" id="UP000636709"/>
    </source>
</evidence>
<evidence type="ECO:0000259" key="6">
    <source>
        <dbReference type="PROSITE" id="PS51471"/>
    </source>
</evidence>
<comment type="caution">
    <text evidence="7">The sequence shown here is derived from an EMBL/GenBank/DDBJ whole genome shotgun (WGS) entry which is preliminary data.</text>
</comment>
<dbReference type="EMBL" id="JACEFO010001795">
    <property type="protein sequence ID" value="KAF8701997.1"/>
    <property type="molecule type" value="Genomic_DNA"/>
</dbReference>
<comment type="cofactor">
    <cofactor evidence="1">
        <name>L-ascorbate</name>
        <dbReference type="ChEBI" id="CHEBI:38290"/>
    </cofactor>
</comment>
<gene>
    <name evidence="7" type="ORF">HU200_033334</name>
</gene>
<dbReference type="InterPro" id="IPR026992">
    <property type="entry name" value="DIOX_N"/>
</dbReference>
<dbReference type="InterPro" id="IPR005123">
    <property type="entry name" value="Oxoglu/Fe-dep_dioxygenase_dom"/>
</dbReference>
<reference evidence="7" key="1">
    <citation type="submission" date="2020-07" db="EMBL/GenBank/DDBJ databases">
        <title>Genome sequence and genetic diversity analysis of an under-domesticated orphan crop, white fonio (Digitaria exilis).</title>
        <authorList>
            <person name="Bennetzen J.L."/>
            <person name="Chen S."/>
            <person name="Ma X."/>
            <person name="Wang X."/>
            <person name="Yssel A.E.J."/>
            <person name="Chaluvadi S.R."/>
            <person name="Johnson M."/>
            <person name="Gangashetty P."/>
            <person name="Hamidou F."/>
            <person name="Sanogo M.D."/>
            <person name="Zwaenepoel A."/>
            <person name="Wallace J."/>
            <person name="Van De Peer Y."/>
            <person name="Van Deynze A."/>
        </authorList>
    </citation>
    <scope>NUCLEOTIDE SEQUENCE</scope>
    <source>
        <tissue evidence="7">Leaves</tissue>
    </source>
</reference>
<feature type="domain" description="Fe2OG dioxygenase" evidence="6">
    <location>
        <begin position="166"/>
        <end position="295"/>
    </location>
</feature>